<reference evidence="1 3" key="2">
    <citation type="journal article" date="2018" name="Plant J.">
        <title>The Physcomitrella patens chromosome-scale assembly reveals moss genome structure and evolution.</title>
        <authorList>
            <person name="Lang D."/>
            <person name="Ullrich K.K."/>
            <person name="Murat F."/>
            <person name="Fuchs J."/>
            <person name="Jenkins J."/>
            <person name="Haas F.B."/>
            <person name="Piednoel M."/>
            <person name="Gundlach H."/>
            <person name="Van Bel M."/>
            <person name="Meyberg R."/>
            <person name="Vives C."/>
            <person name="Morata J."/>
            <person name="Symeonidi A."/>
            <person name="Hiss M."/>
            <person name="Muchero W."/>
            <person name="Kamisugi Y."/>
            <person name="Saleh O."/>
            <person name="Blanc G."/>
            <person name="Decker E.L."/>
            <person name="van Gessel N."/>
            <person name="Grimwood J."/>
            <person name="Hayes R.D."/>
            <person name="Graham S.W."/>
            <person name="Gunter L.E."/>
            <person name="McDaniel S.F."/>
            <person name="Hoernstein S.N.W."/>
            <person name="Larsson A."/>
            <person name="Li F.W."/>
            <person name="Perroud P.F."/>
            <person name="Phillips J."/>
            <person name="Ranjan P."/>
            <person name="Rokshar D.S."/>
            <person name="Rothfels C.J."/>
            <person name="Schneider L."/>
            <person name="Shu S."/>
            <person name="Stevenson D.W."/>
            <person name="Thummler F."/>
            <person name="Tillich M."/>
            <person name="Villarreal Aguilar J.C."/>
            <person name="Widiez T."/>
            <person name="Wong G.K."/>
            <person name="Wymore A."/>
            <person name="Zhang Y."/>
            <person name="Zimmer A.D."/>
            <person name="Quatrano R.S."/>
            <person name="Mayer K.F.X."/>
            <person name="Goodstein D."/>
            <person name="Casacuberta J.M."/>
            <person name="Vandepoele K."/>
            <person name="Reski R."/>
            <person name="Cuming A.C."/>
            <person name="Tuskan G.A."/>
            <person name="Maumus F."/>
            <person name="Salse J."/>
            <person name="Schmutz J."/>
            <person name="Rensing S.A."/>
        </authorList>
    </citation>
    <scope>NUCLEOTIDE SEQUENCE [LARGE SCALE GENOMIC DNA]</scope>
    <source>
        <strain evidence="2 3">cv. Gransden 2004</strain>
    </source>
</reference>
<name>A0A2K1KQP1_PHYPA</name>
<accession>A0A2K1KQP1</accession>
<keyword evidence="3" id="KW-1185">Reference proteome</keyword>
<dbReference type="InParanoid" id="A0A2K1KQP1"/>
<evidence type="ECO:0000313" key="2">
    <source>
        <dbReference type="EnsemblPlants" id="PAC:32922029.CDS.1"/>
    </source>
</evidence>
<dbReference type="EnsemblPlants" id="Pp3c4_31750V3.1">
    <property type="protein sequence ID" value="PAC:32922029.CDS.1"/>
    <property type="gene ID" value="Pp3c4_31750"/>
</dbReference>
<reference evidence="2" key="3">
    <citation type="submission" date="2020-12" db="UniProtKB">
        <authorList>
            <consortium name="EnsemblPlants"/>
        </authorList>
    </citation>
    <scope>IDENTIFICATION</scope>
</reference>
<sequence length="53" mass="6302">MEISRGTTFHSLCCRHGRTRFRQQFNSFVNFRFCFSFLIDAESSPICLKLNHD</sequence>
<dbReference type="AlphaFoldDB" id="A0A2K1KQP1"/>
<dbReference type="Proteomes" id="UP000006727">
    <property type="component" value="Chromosome 4"/>
</dbReference>
<evidence type="ECO:0000313" key="1">
    <source>
        <dbReference type="EMBL" id="PNR56104.1"/>
    </source>
</evidence>
<organism evidence="1">
    <name type="scientific">Physcomitrium patens</name>
    <name type="common">Spreading-leaved earth moss</name>
    <name type="synonym">Physcomitrella patens</name>
    <dbReference type="NCBI Taxonomy" id="3218"/>
    <lineage>
        <taxon>Eukaryota</taxon>
        <taxon>Viridiplantae</taxon>
        <taxon>Streptophyta</taxon>
        <taxon>Embryophyta</taxon>
        <taxon>Bryophyta</taxon>
        <taxon>Bryophytina</taxon>
        <taxon>Bryopsida</taxon>
        <taxon>Funariidae</taxon>
        <taxon>Funariales</taxon>
        <taxon>Funariaceae</taxon>
        <taxon>Physcomitrium</taxon>
    </lineage>
</organism>
<gene>
    <name evidence="1" type="ORF">PHYPA_007001</name>
</gene>
<reference evidence="1 3" key="1">
    <citation type="journal article" date="2008" name="Science">
        <title>The Physcomitrella genome reveals evolutionary insights into the conquest of land by plants.</title>
        <authorList>
            <person name="Rensing S."/>
            <person name="Lang D."/>
            <person name="Zimmer A."/>
            <person name="Terry A."/>
            <person name="Salamov A."/>
            <person name="Shapiro H."/>
            <person name="Nishiyama T."/>
            <person name="Perroud P.-F."/>
            <person name="Lindquist E."/>
            <person name="Kamisugi Y."/>
            <person name="Tanahashi T."/>
            <person name="Sakakibara K."/>
            <person name="Fujita T."/>
            <person name="Oishi K."/>
            <person name="Shin-I T."/>
            <person name="Kuroki Y."/>
            <person name="Toyoda A."/>
            <person name="Suzuki Y."/>
            <person name="Hashimoto A."/>
            <person name="Yamaguchi K."/>
            <person name="Sugano A."/>
            <person name="Kohara Y."/>
            <person name="Fujiyama A."/>
            <person name="Anterola A."/>
            <person name="Aoki S."/>
            <person name="Ashton N."/>
            <person name="Barbazuk W.B."/>
            <person name="Barker E."/>
            <person name="Bennetzen J."/>
            <person name="Bezanilla M."/>
            <person name="Blankenship R."/>
            <person name="Cho S.H."/>
            <person name="Dutcher S."/>
            <person name="Estelle M."/>
            <person name="Fawcett J.A."/>
            <person name="Gundlach H."/>
            <person name="Hanada K."/>
            <person name="Heyl A."/>
            <person name="Hicks K.A."/>
            <person name="Hugh J."/>
            <person name="Lohr M."/>
            <person name="Mayer K."/>
            <person name="Melkozernov A."/>
            <person name="Murata T."/>
            <person name="Nelson D."/>
            <person name="Pils B."/>
            <person name="Prigge M."/>
            <person name="Reiss B."/>
            <person name="Renner T."/>
            <person name="Rombauts S."/>
            <person name="Rushton P."/>
            <person name="Sanderfoot A."/>
            <person name="Schween G."/>
            <person name="Shiu S.-H."/>
            <person name="Stueber K."/>
            <person name="Theodoulou F.L."/>
            <person name="Tu H."/>
            <person name="Van de Peer Y."/>
            <person name="Verrier P.J."/>
            <person name="Waters E."/>
            <person name="Wood A."/>
            <person name="Yang L."/>
            <person name="Cove D."/>
            <person name="Cuming A."/>
            <person name="Hasebe M."/>
            <person name="Lucas S."/>
            <person name="Mishler D.B."/>
            <person name="Reski R."/>
            <person name="Grigoriev I."/>
            <person name="Quatrano R.S."/>
            <person name="Boore J.L."/>
        </authorList>
    </citation>
    <scope>NUCLEOTIDE SEQUENCE [LARGE SCALE GENOMIC DNA]</scope>
    <source>
        <strain evidence="2 3">cv. Gransden 2004</strain>
    </source>
</reference>
<dbReference type="Gramene" id="Pp3c4_31750V3.1">
    <property type="protein sequence ID" value="PAC:32922029.CDS.1"/>
    <property type="gene ID" value="Pp3c4_31750"/>
</dbReference>
<proteinExistence type="predicted"/>
<dbReference type="PaxDb" id="3218-PP1S289_32V6.1"/>
<protein>
    <submittedName>
        <fullName evidence="1 2">Uncharacterized protein</fullName>
    </submittedName>
</protein>
<dbReference type="EMBL" id="ABEU02000004">
    <property type="protein sequence ID" value="PNR56104.1"/>
    <property type="molecule type" value="Genomic_DNA"/>
</dbReference>
<evidence type="ECO:0000313" key="3">
    <source>
        <dbReference type="Proteomes" id="UP000006727"/>
    </source>
</evidence>